<feature type="region of interest" description="Disordered" evidence="1">
    <location>
        <begin position="1894"/>
        <end position="1914"/>
    </location>
</feature>
<evidence type="ECO:0000256" key="1">
    <source>
        <dbReference type="SAM" id="MobiDB-lite"/>
    </source>
</evidence>
<dbReference type="EMBL" id="CP071517">
    <property type="protein sequence ID" value="QSX76363.1"/>
    <property type="molecule type" value="Genomic_DNA"/>
</dbReference>
<evidence type="ECO:0000259" key="4">
    <source>
        <dbReference type="Pfam" id="PF13018"/>
    </source>
</evidence>
<evidence type="ECO:0000313" key="6">
    <source>
        <dbReference type="Proteomes" id="UP000663400"/>
    </source>
</evidence>
<dbReference type="Gene3D" id="6.10.250.2040">
    <property type="match status" value="3"/>
</dbReference>
<evidence type="ECO:0000259" key="3">
    <source>
        <dbReference type="Pfam" id="PF05662"/>
    </source>
</evidence>
<dbReference type="InterPro" id="IPR008640">
    <property type="entry name" value="Adhesin_Head_dom"/>
</dbReference>
<feature type="domain" description="Trimeric autotransporter adhesin YadA-like head" evidence="2">
    <location>
        <begin position="62"/>
        <end position="88"/>
    </location>
</feature>
<reference evidence="5 6" key="1">
    <citation type="submission" date="2021-02" db="EMBL/GenBank/DDBJ databases">
        <title>Lysobacter arenosi sp. nov., isolated from soil of gangwondo yeongwol, south Korea.</title>
        <authorList>
            <person name="Kim K.R."/>
            <person name="Kim K.H."/>
            <person name="Jeon C.O."/>
        </authorList>
    </citation>
    <scope>NUCLEOTIDE SEQUENCE [LARGE SCALE GENOMIC DNA]</scope>
    <source>
        <strain evidence="5 6">R7</strain>
    </source>
</reference>
<dbReference type="Gene3D" id="1.20.5.170">
    <property type="match status" value="7"/>
</dbReference>
<dbReference type="InterPro" id="IPR024973">
    <property type="entry name" value="ESPR"/>
</dbReference>
<feature type="domain" description="Trimeric autotransporter adhesin YadA-like stalk" evidence="3">
    <location>
        <begin position="1000"/>
        <end position="1039"/>
    </location>
</feature>
<dbReference type="InterPro" id="IPR011049">
    <property type="entry name" value="Serralysin-like_metalloprot_C"/>
</dbReference>
<protein>
    <submittedName>
        <fullName evidence="5">Uncharacterized protein</fullName>
    </submittedName>
</protein>
<dbReference type="Proteomes" id="UP000663400">
    <property type="component" value="Chromosome"/>
</dbReference>
<proteinExistence type="predicted"/>
<feature type="domain" description="ESPR" evidence="4">
    <location>
        <begin position="1"/>
        <end position="49"/>
    </location>
</feature>
<feature type="domain" description="Trimeric autotransporter adhesin YadA-like head" evidence="2">
    <location>
        <begin position="116"/>
        <end position="141"/>
    </location>
</feature>
<dbReference type="RefSeq" id="WP_207527135.1">
    <property type="nucleotide sequence ID" value="NZ_CP071517.1"/>
</dbReference>
<dbReference type="Gene3D" id="6.20.50.100">
    <property type="match status" value="3"/>
</dbReference>
<feature type="domain" description="Trimeric autotransporter adhesin YadA-like stalk" evidence="3">
    <location>
        <begin position="1529"/>
        <end position="1571"/>
    </location>
</feature>
<feature type="domain" description="Trimeric autotransporter adhesin YadA-like stalk" evidence="3">
    <location>
        <begin position="484"/>
        <end position="527"/>
    </location>
</feature>
<dbReference type="SUPFAM" id="SSF101967">
    <property type="entry name" value="Adhesin YadA, collagen-binding domain"/>
    <property type="match status" value="6"/>
</dbReference>
<feature type="domain" description="Trimeric autotransporter adhesin YadA-like stalk" evidence="3">
    <location>
        <begin position="1728"/>
        <end position="1770"/>
    </location>
</feature>
<dbReference type="Pfam" id="PF05658">
    <property type="entry name" value="YadA_head"/>
    <property type="match status" value="4"/>
</dbReference>
<feature type="domain" description="Trimeric autotransporter adhesin YadA-like stalk" evidence="3">
    <location>
        <begin position="638"/>
        <end position="672"/>
    </location>
</feature>
<feature type="domain" description="Trimeric autotransporter adhesin YadA-like stalk" evidence="3">
    <location>
        <begin position="1864"/>
        <end position="1880"/>
    </location>
</feature>
<keyword evidence="6" id="KW-1185">Reference proteome</keyword>
<feature type="domain" description="Trimeric autotransporter adhesin YadA-like stalk" evidence="3">
    <location>
        <begin position="233"/>
        <end position="263"/>
    </location>
</feature>
<evidence type="ECO:0000259" key="2">
    <source>
        <dbReference type="Pfam" id="PF05658"/>
    </source>
</evidence>
<dbReference type="Gene3D" id="4.10.80.270">
    <property type="match status" value="3"/>
</dbReference>
<feature type="domain" description="Trimeric autotransporter adhesin YadA-like stalk" evidence="3">
    <location>
        <begin position="903"/>
        <end position="937"/>
    </location>
</feature>
<dbReference type="InterPro" id="IPR008635">
    <property type="entry name" value="Coiled_stalk_dom"/>
</dbReference>
<feature type="domain" description="Trimeric autotransporter adhesin YadA-like stalk" evidence="3">
    <location>
        <begin position="1599"/>
        <end position="1641"/>
    </location>
</feature>
<feature type="domain" description="Trimeric autotransporter adhesin YadA-like stalk" evidence="3">
    <location>
        <begin position="1168"/>
        <end position="1210"/>
    </location>
</feature>
<feature type="domain" description="Trimeric autotransporter adhesin YadA-like head" evidence="2">
    <location>
        <begin position="1463"/>
        <end position="1489"/>
    </location>
</feature>
<gene>
    <name evidence="5" type="ORF">HIV01_007775</name>
</gene>
<dbReference type="Gene3D" id="2.150.10.10">
    <property type="entry name" value="Serralysin-like metalloprotease, C-terminal"/>
    <property type="match status" value="5"/>
</dbReference>
<feature type="domain" description="Trimeric autotransporter adhesin YadA-like stalk" evidence="3">
    <location>
        <begin position="735"/>
        <end position="772"/>
    </location>
</feature>
<feature type="domain" description="Trimeric autotransporter adhesin YadA-like stalk" evidence="3">
    <location>
        <begin position="387"/>
        <end position="421"/>
    </location>
</feature>
<name>A0ABX7RFV7_9GAMM</name>
<dbReference type="Pfam" id="PF13018">
    <property type="entry name" value="ESPR"/>
    <property type="match status" value="1"/>
</dbReference>
<feature type="domain" description="Trimeric autotransporter adhesin YadA-like stalk" evidence="3">
    <location>
        <begin position="1357"/>
        <end position="1399"/>
    </location>
</feature>
<feature type="domain" description="Trimeric autotransporter adhesin YadA-like head" evidence="2">
    <location>
        <begin position="177"/>
        <end position="201"/>
    </location>
</feature>
<accession>A0ABX7RFV7</accession>
<organism evidence="5 6">
    <name type="scientific">Lysobacter arenosi</name>
    <dbReference type="NCBI Taxonomy" id="2795387"/>
    <lineage>
        <taxon>Bacteria</taxon>
        <taxon>Pseudomonadati</taxon>
        <taxon>Pseudomonadota</taxon>
        <taxon>Gammaproteobacteria</taxon>
        <taxon>Lysobacterales</taxon>
        <taxon>Lysobacteraceae</taxon>
        <taxon>Lysobacter</taxon>
    </lineage>
</organism>
<dbReference type="Pfam" id="PF05662">
    <property type="entry name" value="YadA_stalk"/>
    <property type="match status" value="14"/>
</dbReference>
<feature type="domain" description="Trimeric autotransporter adhesin YadA-like stalk" evidence="3">
    <location>
        <begin position="1286"/>
        <end position="1329"/>
    </location>
</feature>
<sequence>MNKIFRIVFNTTTGQWVVASEMAKGRKKASSSGKVGAAVAATLVAALAASGASAGALDGGTAIGLNSVSVGPGSQANGDDSTAVGSNAVSAINGTAIGMNSTAGANAVSLGKGSFSGSGATAIGENSYALEAGDIAIGLGAKATNVNNNPANGAVAIGYLAVADSSGVAIGTGANAGVTDTVVGRLATATGNYSSAFGSRSTAQGDRNVALGSYSVADRDLTVSVGTSTMTRQIVNVGAGVQPTDAVNVSQLTPVVTALGGGAAMDGTTGAVTGPSYALTNANAINGTTGAATNVGTGFSKVDDALGVINTTASKGFNVSADAGATSQNIAPGGTVNYAAGSNATVTRSGSTITYGVVDNPTFSGMVTANGGLTVGTGKTVDMGGNKITNVAVGTNPTDAVNVSQLSALSGTAMTFTGNDATAGVVNRTLGQTLAIKGAASTAGTYSGNNVKTVTDPVTGAINVQIADAPKFGNVIVNDSGSGKITGMTDGTVASGSKDAVNGGQLYGLASSTATALGGSSSVNAAGAITAPTYTLAKANAMTGQTGSLTDVGSALNRIDQALGNVGFNITADNGATLQNISPSSTVGFVAGANTTVTRSGRNITYGVVANPTFSGMVTANGGLTVGTGQTVDMGGNKITNVAVGTAATDAVNVSQLSALSGTAMTFTGNDATAGVVSRTLGQTLTIKGAASTAGNYSGNNVKTVTDPATGAINVQIADAPKFGNVIVNDSGLGKITGMTDGTVASGSKDAVNGGQLYTTNQQVAQQGATTAAALGGTASYDTTTGAVSAPSYALTNANAINGTTGAATNVGTGFSKVDDALGVINTTANKGFNVSADAGATSQNIAPGGTVNYAAGTNATVTRSGSTITYGVVANPTFAGMVTANGGLTVGAGQTVDMGGNKVTNVAVGTAATDAVNVSQLSALSGTAMTFTGNDATAGVVNRTLGQTLAIKGAASTAGTYSGNNVKTVTDPATGAINVQIADAPKFGNVIVNDAGSGKITGMTDGTVASGSKDAVNGGQLYTTNQQVAQQGTTTAAALGGSASYNTTTGAISAPSYTLTKANTITGQTGSLGDVGSALGRIDQALGNLTTSGGLGFNISADAGATSQNIAPGGTVTYAAGTNATVARSGSTITYGVVDNPSFAGMVTANGGLTVGAGQTVSMGGNKVTNVAAGTVDTTSTDAVNGSQLSALASTTAVALGGSSTVNPDGSITAPSYTVTNIDGSTTTVHNVGDAITNIDGRTTQNTTAINNINTSITGLSKDALLWDSAAGAFSAAHGGVATNKVTNVAAGDLTSTSTDAVNGSQLYATNQQVAGNTTAINNINTSITGLTKDALLWDSAAGAFSASHGGVATNKITNVAAGTVDTASTDAVNGSQLSGLASTTAVALGGSSTVNPDGSITAPNYTVTNIDGSTTTVHNVGDAITNIDGRTTQNTTTINSIVNGGGIKYFHTNSTLADSQALGTDSVAIGGNAVANNQNDVALGSNSVTDVAVGTSSATIGGTNYSFAGTAPAGTVSVGSAGSERTVTNVAAGRLSGTSTDAVNGSQLYATNQQVTANTTAIDGINSSITGLSKDALLWDSAAGAFSASHGGVATNKITNVAAGTVNATSTDAVNGSQLYGLASTTAGALGGGSTVNPDGTITQPNYTVTNIDGSTTTVHNVGDAITNIDGRTTQNTTAISNISTSINNGTIGLVQQAGAGQKLTVGKDTDGSEVSFTNSAGEARKLSGVAAGSVSATSTDAVNGSQLHGLGQSVSTALGGGSVVNTDGTISAPVYTVTNPNGSTSQVTGVEAAIGNIDGRVYDNSVRIGNVESNVTNLTSQINTGAVGLVQQAAPGEQLTVGKATDGTSVNFTGTAGDRVLTGVAAGKADTDAVNVRRSRWHCTTSLTVHPTTMPSTSPSSMIASPAPTPM</sequence>
<evidence type="ECO:0000313" key="5">
    <source>
        <dbReference type="EMBL" id="QSX76363.1"/>
    </source>
</evidence>